<feature type="transmembrane region" description="Helical" evidence="1">
    <location>
        <begin position="46"/>
        <end position="73"/>
    </location>
</feature>
<keyword evidence="1" id="KW-1133">Transmembrane helix</keyword>
<keyword evidence="3" id="KW-1185">Reference proteome</keyword>
<keyword evidence="1" id="KW-0472">Membrane</keyword>
<proteinExistence type="predicted"/>
<feature type="transmembrane region" description="Helical" evidence="1">
    <location>
        <begin position="20"/>
        <end position="39"/>
    </location>
</feature>
<feature type="transmembrane region" description="Helical" evidence="1">
    <location>
        <begin position="101"/>
        <end position="121"/>
    </location>
</feature>
<dbReference type="OrthoDB" id="6428497at2759"/>
<accession>A0A8X6P0M9</accession>
<name>A0A8X6P0M9_NEPPI</name>
<gene>
    <name evidence="2" type="primary">NCL1_17485</name>
    <name evidence="2" type="ORF">NPIL_353851</name>
</gene>
<keyword evidence="1" id="KW-0812">Transmembrane</keyword>
<comment type="caution">
    <text evidence="2">The sequence shown here is derived from an EMBL/GenBank/DDBJ whole genome shotgun (WGS) entry which is preliminary data.</text>
</comment>
<evidence type="ECO:0000313" key="3">
    <source>
        <dbReference type="Proteomes" id="UP000887013"/>
    </source>
</evidence>
<organism evidence="2 3">
    <name type="scientific">Nephila pilipes</name>
    <name type="common">Giant wood spider</name>
    <name type="synonym">Nephila maculata</name>
    <dbReference type="NCBI Taxonomy" id="299642"/>
    <lineage>
        <taxon>Eukaryota</taxon>
        <taxon>Metazoa</taxon>
        <taxon>Ecdysozoa</taxon>
        <taxon>Arthropoda</taxon>
        <taxon>Chelicerata</taxon>
        <taxon>Arachnida</taxon>
        <taxon>Araneae</taxon>
        <taxon>Araneomorphae</taxon>
        <taxon>Entelegynae</taxon>
        <taxon>Araneoidea</taxon>
        <taxon>Nephilidae</taxon>
        <taxon>Nephila</taxon>
    </lineage>
</organism>
<evidence type="ECO:0000256" key="1">
    <source>
        <dbReference type="SAM" id="Phobius"/>
    </source>
</evidence>
<dbReference type="AlphaFoldDB" id="A0A8X6P0M9"/>
<sequence>MNQLLSAILLMDVPLIADSVKAVIAAGILISGAGISGIGGAYSESLLLLILNLFYLAMIIMMEFGLGVTLLIVRKTVENYIEKLECNTNCAATLDSLVLDYALPSAGLMLTIIVVEATMMYSAIKLCFSLRDTTKIIESVEGDVVQTVQMRNVEAPCQPYAPSPHPVFSPNLNCSSNRMHPAFSMESPLTRFPNNAPKPPQYNDLPPDQQLPPAYAEVVPTVLVNRPQRMEETGRQMTCNSV</sequence>
<protein>
    <submittedName>
        <fullName evidence="2">Uncharacterized protein</fullName>
    </submittedName>
</protein>
<dbReference type="EMBL" id="BMAW01015674">
    <property type="protein sequence ID" value="GFT45060.1"/>
    <property type="molecule type" value="Genomic_DNA"/>
</dbReference>
<dbReference type="Proteomes" id="UP000887013">
    <property type="component" value="Unassembled WGS sequence"/>
</dbReference>
<evidence type="ECO:0000313" key="2">
    <source>
        <dbReference type="EMBL" id="GFT45060.1"/>
    </source>
</evidence>
<reference evidence="2" key="1">
    <citation type="submission" date="2020-08" db="EMBL/GenBank/DDBJ databases">
        <title>Multicomponent nature underlies the extraordinary mechanical properties of spider dragline silk.</title>
        <authorList>
            <person name="Kono N."/>
            <person name="Nakamura H."/>
            <person name="Mori M."/>
            <person name="Yoshida Y."/>
            <person name="Ohtoshi R."/>
            <person name="Malay A.D."/>
            <person name="Moran D.A.P."/>
            <person name="Tomita M."/>
            <person name="Numata K."/>
            <person name="Arakawa K."/>
        </authorList>
    </citation>
    <scope>NUCLEOTIDE SEQUENCE</scope>
</reference>